<name>A0ABQ1W8M3_9BACT</name>
<protein>
    <recommendedName>
        <fullName evidence="4">Outer membrane protein beta-barrel domain-containing protein</fullName>
    </recommendedName>
</protein>
<evidence type="ECO:0000256" key="1">
    <source>
        <dbReference type="SAM" id="SignalP"/>
    </source>
</evidence>
<dbReference type="Proteomes" id="UP000634043">
    <property type="component" value="Unassembled WGS sequence"/>
</dbReference>
<dbReference type="RefSeq" id="WP_188501941.1">
    <property type="nucleotide sequence ID" value="NZ_BMFP01000005.1"/>
</dbReference>
<evidence type="ECO:0008006" key="4">
    <source>
        <dbReference type="Google" id="ProtNLM"/>
    </source>
</evidence>
<reference evidence="3" key="1">
    <citation type="journal article" date="2019" name="Int. J. Syst. Evol. Microbiol.">
        <title>The Global Catalogue of Microorganisms (GCM) 10K type strain sequencing project: providing services to taxonomists for standard genome sequencing and annotation.</title>
        <authorList>
            <consortium name="The Broad Institute Genomics Platform"/>
            <consortium name="The Broad Institute Genome Sequencing Center for Infectious Disease"/>
            <person name="Wu L."/>
            <person name="Ma J."/>
        </authorList>
    </citation>
    <scope>NUCLEOTIDE SEQUENCE [LARGE SCALE GENOMIC DNA]</scope>
    <source>
        <strain evidence="3">CGMCC 1.12749</strain>
    </source>
</reference>
<feature type="chain" id="PRO_5047480122" description="Outer membrane protein beta-barrel domain-containing protein" evidence="1">
    <location>
        <begin position="25"/>
        <end position="222"/>
    </location>
</feature>
<dbReference type="EMBL" id="BMFP01000005">
    <property type="protein sequence ID" value="GGG20685.1"/>
    <property type="molecule type" value="Genomic_DNA"/>
</dbReference>
<keyword evidence="1" id="KW-0732">Signal</keyword>
<evidence type="ECO:0000313" key="3">
    <source>
        <dbReference type="Proteomes" id="UP000634043"/>
    </source>
</evidence>
<comment type="caution">
    <text evidence="2">The sequence shown here is derived from an EMBL/GenBank/DDBJ whole genome shotgun (WGS) entry which is preliminary data.</text>
</comment>
<keyword evidence="3" id="KW-1185">Reference proteome</keyword>
<sequence length="222" mass="24547">MLRPLIRFLSVLALLFCLSAPAEAQRVHRIGFSVGTAAPIGDFKRDRFEDDYPPLARTGANWQLNYRTDLKPYLAIGATTGFRSHRFDIETFAGPDDGLVLRKEASGWRSAHLLGDVYLQSTPNILFGYLKGSLGVSYNQAPEVLVETRFGPVRRSSDTALAPVYGIASGFGVQDGRFLLSFEIGVLRTRPEFDIQDAKGASTTVNQDMHFLSYSMGLSYTL</sequence>
<proteinExistence type="predicted"/>
<organism evidence="2 3">
    <name type="scientific">Pontibacter amylolyticus</name>
    <dbReference type="NCBI Taxonomy" id="1424080"/>
    <lineage>
        <taxon>Bacteria</taxon>
        <taxon>Pseudomonadati</taxon>
        <taxon>Bacteroidota</taxon>
        <taxon>Cytophagia</taxon>
        <taxon>Cytophagales</taxon>
        <taxon>Hymenobacteraceae</taxon>
        <taxon>Pontibacter</taxon>
    </lineage>
</organism>
<feature type="signal peptide" evidence="1">
    <location>
        <begin position="1"/>
        <end position="24"/>
    </location>
</feature>
<evidence type="ECO:0000313" key="2">
    <source>
        <dbReference type="EMBL" id="GGG20685.1"/>
    </source>
</evidence>
<accession>A0ABQ1W8M3</accession>
<gene>
    <name evidence="2" type="ORF">GCM10011323_25870</name>
</gene>